<dbReference type="InterPro" id="IPR036259">
    <property type="entry name" value="MFS_trans_sf"/>
</dbReference>
<evidence type="ECO:0000313" key="8">
    <source>
        <dbReference type="EMBL" id="EPS37869.1"/>
    </source>
</evidence>
<sequence length="363" mass="39881">MLFIFAALSAGSYGGGSTSGLFAALTAWRFLLGLAIGSEYPAGSVAAAESSGELKAGTRHRWFIFATDCAIDFGFVIAAFVPMVVVLATTEDHLRVAWRIMLGLGVIPPLSLLYLRLKLKEPEAYVQTAMKNTPVWLTIKFYWFRLLTCGLIWFIYNFSAYGFGIYSSAILDNLLGNDNRLWVTFGWNTVLNLWYMPGCIFGVWVSDWIGPRYALTLGVTLQAIVGFIMAGCYKYLNEPSRVGGFVVVYGIFLALGEVGPGDNIGLISSKTSATPVRGRYYATAAALGKVGAFVGTYLFPIIQDNAPTPLRAGQDPFWVVSSLAIFSGMVAFFCLPISRKIPLMPRTEDLRHTYRSMVVPEKH</sequence>
<evidence type="ECO:0000256" key="3">
    <source>
        <dbReference type="ARBA" id="ARBA00022989"/>
    </source>
</evidence>
<evidence type="ECO:0000256" key="1">
    <source>
        <dbReference type="ARBA" id="ARBA00004141"/>
    </source>
</evidence>
<keyword evidence="4 5" id="KW-0472">Membrane</keyword>
<dbReference type="InterPro" id="IPR005828">
    <property type="entry name" value="MFS_sugar_transport-like"/>
</dbReference>
<feature type="signal peptide" evidence="6">
    <location>
        <begin position="1"/>
        <end position="37"/>
    </location>
</feature>
<reference evidence="9" key="2">
    <citation type="submission" date="2013-04" db="EMBL/GenBank/DDBJ databases">
        <title>Genomic mechanisms accounting for the adaptation to parasitism in nematode-trapping fungi.</title>
        <authorList>
            <person name="Ahren D.G."/>
        </authorList>
    </citation>
    <scope>NUCLEOTIDE SEQUENCE [LARGE SCALE GENOMIC DNA]</scope>
    <source>
        <strain evidence="9">CBS 200.50</strain>
    </source>
</reference>
<comment type="subcellular location">
    <subcellularLocation>
        <location evidence="1">Membrane</location>
        <topology evidence="1">Multi-pass membrane protein</topology>
    </subcellularLocation>
</comment>
<dbReference type="AlphaFoldDB" id="S8A520"/>
<dbReference type="eggNOG" id="KOG0252">
    <property type="taxonomic scope" value="Eukaryota"/>
</dbReference>
<dbReference type="InterPro" id="IPR020846">
    <property type="entry name" value="MFS_dom"/>
</dbReference>
<keyword evidence="9" id="KW-1185">Reference proteome</keyword>
<evidence type="ECO:0000313" key="9">
    <source>
        <dbReference type="Proteomes" id="UP000015100"/>
    </source>
</evidence>
<organism evidence="8 9">
    <name type="scientific">Dactylellina haptotyla (strain CBS 200.50)</name>
    <name type="common">Nematode-trapping fungus</name>
    <name type="synonym">Monacrosporium haptotylum</name>
    <dbReference type="NCBI Taxonomy" id="1284197"/>
    <lineage>
        <taxon>Eukaryota</taxon>
        <taxon>Fungi</taxon>
        <taxon>Dikarya</taxon>
        <taxon>Ascomycota</taxon>
        <taxon>Pezizomycotina</taxon>
        <taxon>Orbiliomycetes</taxon>
        <taxon>Orbiliales</taxon>
        <taxon>Orbiliaceae</taxon>
        <taxon>Dactylellina</taxon>
    </lineage>
</organism>
<name>S8A520_DACHA</name>
<evidence type="ECO:0000256" key="6">
    <source>
        <dbReference type="SAM" id="SignalP"/>
    </source>
</evidence>
<feature type="transmembrane region" description="Helical" evidence="5">
    <location>
        <begin position="69"/>
        <end position="90"/>
    </location>
</feature>
<feature type="transmembrane region" description="Helical" evidence="5">
    <location>
        <begin position="213"/>
        <end position="236"/>
    </location>
</feature>
<dbReference type="GO" id="GO:0046943">
    <property type="term" value="F:carboxylic acid transmembrane transporter activity"/>
    <property type="evidence" value="ECO:0007669"/>
    <property type="project" value="TreeGrafter"/>
</dbReference>
<accession>S8A520</accession>
<protein>
    <recommendedName>
        <fullName evidence="7">Major facilitator superfamily (MFS) profile domain-containing protein</fullName>
    </recommendedName>
</protein>
<dbReference type="PANTHER" id="PTHR23508">
    <property type="entry name" value="CARBOXYLIC ACID TRANSPORTER PROTEIN HOMOLOG"/>
    <property type="match status" value="1"/>
</dbReference>
<evidence type="ECO:0000256" key="5">
    <source>
        <dbReference type="SAM" id="Phobius"/>
    </source>
</evidence>
<evidence type="ECO:0000259" key="7">
    <source>
        <dbReference type="PROSITE" id="PS50850"/>
    </source>
</evidence>
<feature type="transmembrane region" description="Helical" evidence="5">
    <location>
        <begin position="317"/>
        <end position="337"/>
    </location>
</feature>
<comment type="caution">
    <text evidence="8">The sequence shown here is derived from an EMBL/GenBank/DDBJ whole genome shotgun (WGS) entry which is preliminary data.</text>
</comment>
<feature type="transmembrane region" description="Helical" evidence="5">
    <location>
        <begin position="280"/>
        <end position="302"/>
    </location>
</feature>
<dbReference type="HOGENOM" id="CLU_001265_46_12_1"/>
<dbReference type="GO" id="GO:0005886">
    <property type="term" value="C:plasma membrane"/>
    <property type="evidence" value="ECO:0007669"/>
    <property type="project" value="TreeGrafter"/>
</dbReference>
<dbReference type="PROSITE" id="PS50850">
    <property type="entry name" value="MFS"/>
    <property type="match status" value="1"/>
</dbReference>
<feature type="domain" description="Major facilitator superfamily (MFS) profile" evidence="7">
    <location>
        <begin position="1"/>
        <end position="339"/>
    </location>
</feature>
<dbReference type="SUPFAM" id="SSF103473">
    <property type="entry name" value="MFS general substrate transporter"/>
    <property type="match status" value="1"/>
</dbReference>
<dbReference type="OrthoDB" id="2261376at2759"/>
<dbReference type="Pfam" id="PF00083">
    <property type="entry name" value="Sugar_tr"/>
    <property type="match status" value="2"/>
</dbReference>
<feature type="transmembrane region" description="Helical" evidence="5">
    <location>
        <begin position="135"/>
        <end position="156"/>
    </location>
</feature>
<gene>
    <name evidence="8" type="ORF">H072_8397</name>
</gene>
<dbReference type="OMA" id="VAWRIML"/>
<feature type="transmembrane region" description="Helical" evidence="5">
    <location>
        <begin position="96"/>
        <end position="115"/>
    </location>
</feature>
<feature type="transmembrane region" description="Helical" evidence="5">
    <location>
        <begin position="185"/>
        <end position="206"/>
    </location>
</feature>
<proteinExistence type="predicted"/>
<dbReference type="PANTHER" id="PTHR23508:SF10">
    <property type="entry name" value="CARBOXYLIC ACID TRANSPORTER PROTEIN HOMOLOG"/>
    <property type="match status" value="1"/>
</dbReference>
<feature type="transmembrane region" description="Helical" evidence="5">
    <location>
        <begin position="242"/>
        <end position="259"/>
    </location>
</feature>
<keyword evidence="3 5" id="KW-1133">Transmembrane helix</keyword>
<dbReference type="Proteomes" id="UP000015100">
    <property type="component" value="Unassembled WGS sequence"/>
</dbReference>
<evidence type="ECO:0000256" key="4">
    <source>
        <dbReference type="ARBA" id="ARBA00023136"/>
    </source>
</evidence>
<dbReference type="STRING" id="1284197.S8A520"/>
<dbReference type="EMBL" id="AQGS01000598">
    <property type="protein sequence ID" value="EPS37869.1"/>
    <property type="molecule type" value="Genomic_DNA"/>
</dbReference>
<feature type="chain" id="PRO_5042827323" description="Major facilitator superfamily (MFS) profile domain-containing protein" evidence="6">
    <location>
        <begin position="38"/>
        <end position="363"/>
    </location>
</feature>
<dbReference type="Gene3D" id="1.20.1250.20">
    <property type="entry name" value="MFS general substrate transporter like domains"/>
    <property type="match status" value="1"/>
</dbReference>
<keyword evidence="6" id="KW-0732">Signal</keyword>
<evidence type="ECO:0000256" key="2">
    <source>
        <dbReference type="ARBA" id="ARBA00022692"/>
    </source>
</evidence>
<keyword evidence="2 5" id="KW-0812">Transmembrane</keyword>
<reference evidence="8 9" key="1">
    <citation type="journal article" date="2013" name="PLoS Genet.">
        <title>Genomic mechanisms accounting for the adaptation to parasitism in nematode-trapping fungi.</title>
        <authorList>
            <person name="Meerupati T."/>
            <person name="Andersson K.M."/>
            <person name="Friman E."/>
            <person name="Kumar D."/>
            <person name="Tunlid A."/>
            <person name="Ahren D."/>
        </authorList>
    </citation>
    <scope>NUCLEOTIDE SEQUENCE [LARGE SCALE GENOMIC DNA]</scope>
    <source>
        <strain evidence="8 9">CBS 200.50</strain>
    </source>
</reference>